<protein>
    <submittedName>
        <fullName evidence="3">DUF4377 domain-containing protein</fullName>
    </submittedName>
</protein>
<feature type="signal peptide" evidence="1">
    <location>
        <begin position="1"/>
        <end position="22"/>
    </location>
</feature>
<dbReference type="InterPro" id="IPR025485">
    <property type="entry name" value="DUF4377"/>
</dbReference>
<evidence type="ECO:0000313" key="4">
    <source>
        <dbReference type="Proteomes" id="UP001403385"/>
    </source>
</evidence>
<reference evidence="3 4" key="1">
    <citation type="submission" date="2024-04" db="EMBL/GenBank/DDBJ databases">
        <title>Novel genus in family Flammeovirgaceae.</title>
        <authorList>
            <person name="Nguyen T.H."/>
            <person name="Vuong T.Q."/>
            <person name="Le H."/>
            <person name="Kim S.-G."/>
        </authorList>
    </citation>
    <scope>NUCLEOTIDE SEQUENCE [LARGE SCALE GENOMIC DNA]</scope>
    <source>
        <strain evidence="3 4">JCM 23209</strain>
    </source>
</reference>
<organism evidence="3 4">
    <name type="scientific">Rapidithrix thailandica</name>
    <dbReference type="NCBI Taxonomy" id="413964"/>
    <lineage>
        <taxon>Bacteria</taxon>
        <taxon>Pseudomonadati</taxon>
        <taxon>Bacteroidota</taxon>
        <taxon>Cytophagia</taxon>
        <taxon>Cytophagales</taxon>
        <taxon>Flammeovirgaceae</taxon>
        <taxon>Rapidithrix</taxon>
    </lineage>
</organism>
<evidence type="ECO:0000313" key="3">
    <source>
        <dbReference type="EMBL" id="MEN7547180.1"/>
    </source>
</evidence>
<sequence>MRKVLWMALFLMGVMACQSEQANEENNPSSEGETITFWVFPFQTQCIGVGPQTCYEVGYGEERPENWELFYDSIEGFEFKEGVMYKLKVMKTPVENPPADASSFRYKLVKVVKEWDGIIDPKANRAFEAARLKGVHLRAVGNEPFWNLEVVKDKHLRFDKLGEEAMVSVPYAEPVKEENTETYTIETEKTKLTAVIEHTPCEDNMSGETFELSVTLTINGETYKGCGSILNK</sequence>
<evidence type="ECO:0000256" key="1">
    <source>
        <dbReference type="SAM" id="SignalP"/>
    </source>
</evidence>
<accession>A0AAW9RVT7</accession>
<dbReference type="Proteomes" id="UP001403385">
    <property type="component" value="Unassembled WGS sequence"/>
</dbReference>
<proteinExistence type="predicted"/>
<keyword evidence="4" id="KW-1185">Reference proteome</keyword>
<dbReference type="RefSeq" id="WP_346819965.1">
    <property type="nucleotide sequence ID" value="NZ_JBDKWZ010000002.1"/>
</dbReference>
<comment type="caution">
    <text evidence="3">The sequence shown here is derived from an EMBL/GenBank/DDBJ whole genome shotgun (WGS) entry which is preliminary data.</text>
</comment>
<dbReference type="AlphaFoldDB" id="A0AAW9RVT7"/>
<name>A0AAW9RVT7_9BACT</name>
<dbReference type="Pfam" id="PF14302">
    <property type="entry name" value="DUF4377"/>
    <property type="match status" value="1"/>
</dbReference>
<keyword evidence="1" id="KW-0732">Signal</keyword>
<evidence type="ECO:0000259" key="2">
    <source>
        <dbReference type="Pfam" id="PF14302"/>
    </source>
</evidence>
<feature type="domain" description="DUF4377" evidence="2">
    <location>
        <begin position="38"/>
        <end position="113"/>
    </location>
</feature>
<feature type="chain" id="PRO_5043477356" evidence="1">
    <location>
        <begin position="23"/>
        <end position="232"/>
    </location>
</feature>
<gene>
    <name evidence="3" type="ORF">AAG747_04630</name>
</gene>
<dbReference type="PROSITE" id="PS51257">
    <property type="entry name" value="PROKAR_LIPOPROTEIN"/>
    <property type="match status" value="1"/>
</dbReference>
<dbReference type="EMBL" id="JBDKWZ010000002">
    <property type="protein sequence ID" value="MEN7547180.1"/>
    <property type="molecule type" value="Genomic_DNA"/>
</dbReference>